<reference evidence="8" key="1">
    <citation type="journal article" date="2020" name="Fungal Divers.">
        <title>Resolving the Mortierellaceae phylogeny through synthesis of multi-gene phylogenetics and phylogenomics.</title>
        <authorList>
            <person name="Vandepol N."/>
            <person name="Liber J."/>
            <person name="Desiro A."/>
            <person name="Na H."/>
            <person name="Kennedy M."/>
            <person name="Barry K."/>
            <person name="Grigoriev I.V."/>
            <person name="Miller A.N."/>
            <person name="O'Donnell K."/>
            <person name="Stajich J.E."/>
            <person name="Bonito G."/>
        </authorList>
    </citation>
    <scope>NUCLEOTIDE SEQUENCE</scope>
    <source>
        <strain evidence="8">MES-2147</strain>
    </source>
</reference>
<keyword evidence="4" id="KW-0816">Tricarboxylic acid cycle</keyword>
<name>A0A9P6MGZ4_9FUNG</name>
<dbReference type="GO" id="GO:0030060">
    <property type="term" value="F:L-malate dehydrogenase (NAD+) activity"/>
    <property type="evidence" value="ECO:0007669"/>
    <property type="project" value="UniProtKB-EC"/>
</dbReference>
<evidence type="ECO:0000256" key="2">
    <source>
        <dbReference type="ARBA" id="ARBA00011738"/>
    </source>
</evidence>
<dbReference type="SUPFAM" id="SSF51735">
    <property type="entry name" value="NAD(P)-binding Rossmann-fold domains"/>
    <property type="match status" value="1"/>
</dbReference>
<organism evidence="8 9">
    <name type="scientific">Modicella reniformis</name>
    <dbReference type="NCBI Taxonomy" id="1440133"/>
    <lineage>
        <taxon>Eukaryota</taxon>
        <taxon>Fungi</taxon>
        <taxon>Fungi incertae sedis</taxon>
        <taxon>Mucoromycota</taxon>
        <taxon>Mortierellomycotina</taxon>
        <taxon>Mortierellomycetes</taxon>
        <taxon>Mortierellales</taxon>
        <taxon>Mortierellaceae</taxon>
        <taxon>Modicella</taxon>
    </lineage>
</organism>
<dbReference type="InterPro" id="IPR036291">
    <property type="entry name" value="NAD(P)-bd_dom_sf"/>
</dbReference>
<dbReference type="PANTHER" id="PTHR11540">
    <property type="entry name" value="MALATE AND LACTATE DEHYDROGENASE"/>
    <property type="match status" value="1"/>
</dbReference>
<evidence type="ECO:0000313" key="8">
    <source>
        <dbReference type="EMBL" id="KAF9999546.1"/>
    </source>
</evidence>
<evidence type="ECO:0000256" key="3">
    <source>
        <dbReference type="ARBA" id="ARBA00012995"/>
    </source>
</evidence>
<dbReference type="InterPro" id="IPR001236">
    <property type="entry name" value="Lactate/malate_DH_N"/>
</dbReference>
<dbReference type="PANTHER" id="PTHR11540:SF16">
    <property type="entry name" value="MALATE DEHYDROGENASE, MITOCHONDRIAL"/>
    <property type="match status" value="1"/>
</dbReference>
<sequence>MVKVTICGAAGGIGQPLSLLLLQSDLITQLALFDVVNAPGVAADLSHINTHSTVKGYGKEQMNEALKDAHTVVIPAGVPRKPGMSRDDLFKINAGIVRDLAEGIANNCPNACVLVISNPVNSTVPIVCEVLKKHGVFNPK</sequence>
<dbReference type="EC" id="1.1.1.37" evidence="3"/>
<protein>
    <recommendedName>
        <fullName evidence="3">malate dehydrogenase</fullName>
        <ecNumber evidence="3">1.1.1.37</ecNumber>
    </recommendedName>
</protein>
<feature type="non-terminal residue" evidence="8">
    <location>
        <position position="140"/>
    </location>
</feature>
<proteinExistence type="inferred from homology"/>
<keyword evidence="5" id="KW-0560">Oxidoreductase</keyword>
<comment type="subunit">
    <text evidence="2">Homodimer.</text>
</comment>
<feature type="domain" description="Lactate/malate dehydrogenase N-terminal" evidence="7">
    <location>
        <begin position="2"/>
        <end position="139"/>
    </location>
</feature>
<dbReference type="FunFam" id="3.40.50.720:FF:000013">
    <property type="entry name" value="Malate dehydrogenase"/>
    <property type="match status" value="1"/>
</dbReference>
<dbReference type="Gene3D" id="3.40.50.720">
    <property type="entry name" value="NAD(P)-binding Rossmann-like Domain"/>
    <property type="match status" value="1"/>
</dbReference>
<evidence type="ECO:0000256" key="5">
    <source>
        <dbReference type="ARBA" id="ARBA00023002"/>
    </source>
</evidence>
<dbReference type="GO" id="GO:0005829">
    <property type="term" value="C:cytosol"/>
    <property type="evidence" value="ECO:0007669"/>
    <property type="project" value="TreeGrafter"/>
</dbReference>
<evidence type="ECO:0000256" key="6">
    <source>
        <dbReference type="ARBA" id="ARBA00023027"/>
    </source>
</evidence>
<keyword evidence="9" id="KW-1185">Reference proteome</keyword>
<dbReference type="EMBL" id="JAAAHW010000728">
    <property type="protein sequence ID" value="KAF9999546.1"/>
    <property type="molecule type" value="Genomic_DNA"/>
</dbReference>
<gene>
    <name evidence="8" type="ORF">BGZ65_005121</name>
</gene>
<dbReference type="AlphaFoldDB" id="A0A9P6MGZ4"/>
<accession>A0A9P6MGZ4</accession>
<comment type="similarity">
    <text evidence="1">Belongs to the LDH/MDH superfamily. MDH type 1 family.</text>
</comment>
<evidence type="ECO:0000256" key="4">
    <source>
        <dbReference type="ARBA" id="ARBA00022532"/>
    </source>
</evidence>
<dbReference type="GO" id="GO:0006099">
    <property type="term" value="P:tricarboxylic acid cycle"/>
    <property type="evidence" value="ECO:0007669"/>
    <property type="project" value="UniProtKB-KW"/>
</dbReference>
<comment type="caution">
    <text evidence="8">The sequence shown here is derived from an EMBL/GenBank/DDBJ whole genome shotgun (WGS) entry which is preliminary data.</text>
</comment>
<dbReference type="Proteomes" id="UP000749646">
    <property type="component" value="Unassembled WGS sequence"/>
</dbReference>
<evidence type="ECO:0000259" key="7">
    <source>
        <dbReference type="Pfam" id="PF00056"/>
    </source>
</evidence>
<evidence type="ECO:0000313" key="9">
    <source>
        <dbReference type="Proteomes" id="UP000749646"/>
    </source>
</evidence>
<keyword evidence="6" id="KW-0520">NAD</keyword>
<dbReference type="Pfam" id="PF00056">
    <property type="entry name" value="Ldh_1_N"/>
    <property type="match status" value="1"/>
</dbReference>
<evidence type="ECO:0000256" key="1">
    <source>
        <dbReference type="ARBA" id="ARBA00008824"/>
    </source>
</evidence>
<dbReference type="OrthoDB" id="4069699at2759"/>